<sequence>MIATLLVAWIVFTILVKAMKTTANTAFIVAVSIVLLEAGFGISPPDIWNSVMSLPKSTQTSNQ</sequence>
<accession>A0A8S9T9E8</accession>
<evidence type="ECO:0000313" key="1">
    <source>
        <dbReference type="EMBL" id="KAF3889025.1"/>
    </source>
</evidence>
<dbReference type="EMBL" id="JHEG04000001">
    <property type="protein sequence ID" value="KAF3889025.1"/>
    <property type="molecule type" value="Genomic_DNA"/>
</dbReference>
<reference evidence="1" key="1">
    <citation type="journal article" date="2015" name="Genome Announc.">
        <title>Draft Genome Sequence of Tolypothrix boutellei Strain VB521301.</title>
        <authorList>
            <person name="Chandrababunaidu M.M."/>
            <person name="Singh D."/>
            <person name="Sen D."/>
            <person name="Bhan S."/>
            <person name="Das S."/>
            <person name="Gupta A."/>
            <person name="Adhikary S.P."/>
            <person name="Tripathy S."/>
        </authorList>
    </citation>
    <scope>NUCLEOTIDE SEQUENCE</scope>
    <source>
        <strain evidence="1">VB521301</strain>
    </source>
</reference>
<protein>
    <submittedName>
        <fullName evidence="1">Uncharacterized protein</fullName>
    </submittedName>
</protein>
<comment type="caution">
    <text evidence="1">The sequence shown here is derived from an EMBL/GenBank/DDBJ whole genome shotgun (WGS) entry which is preliminary data.</text>
</comment>
<dbReference type="Proteomes" id="UP000029738">
    <property type="component" value="Unassembled WGS sequence"/>
</dbReference>
<reference evidence="1" key="2">
    <citation type="submission" date="2019-11" db="EMBL/GenBank/DDBJ databases">
        <title>Improved Assembly of Tolypothrix boutellei genome.</title>
        <authorList>
            <person name="Sarangi A.N."/>
            <person name="Mukherjee M."/>
            <person name="Ghosh S."/>
            <person name="Singh D."/>
            <person name="Das A."/>
            <person name="Kant S."/>
            <person name="Prusty A."/>
            <person name="Tripathy S."/>
        </authorList>
    </citation>
    <scope>NUCLEOTIDE SEQUENCE</scope>
    <source>
        <strain evidence="1">VB521301</strain>
    </source>
</reference>
<organism evidence="1 2">
    <name type="scientific">Tolypothrix bouteillei VB521301</name>
    <dbReference type="NCBI Taxonomy" id="1479485"/>
    <lineage>
        <taxon>Bacteria</taxon>
        <taxon>Bacillati</taxon>
        <taxon>Cyanobacteriota</taxon>
        <taxon>Cyanophyceae</taxon>
        <taxon>Nostocales</taxon>
        <taxon>Tolypothrichaceae</taxon>
        <taxon>Tolypothrix</taxon>
    </lineage>
</organism>
<dbReference type="AlphaFoldDB" id="A0A8S9T9E8"/>
<name>A0A8S9T9E8_9CYAN</name>
<keyword evidence="2" id="KW-1185">Reference proteome</keyword>
<gene>
    <name evidence="1" type="ORF">DA73_0400028770</name>
</gene>
<evidence type="ECO:0000313" key="2">
    <source>
        <dbReference type="Proteomes" id="UP000029738"/>
    </source>
</evidence>
<dbReference type="RefSeq" id="WP_038075919.1">
    <property type="nucleotide sequence ID" value="NZ_JHEG04000001.1"/>
</dbReference>
<proteinExistence type="predicted"/>